<reference evidence="2" key="1">
    <citation type="submission" date="2019-08" db="EMBL/GenBank/DDBJ databases">
        <authorList>
            <person name="Zheng X."/>
        </authorList>
    </citation>
    <scope>NUCLEOTIDE SEQUENCE [LARGE SCALE GENOMIC DNA]</scope>
    <source>
        <strain evidence="2">FJAT-25496</strain>
    </source>
</reference>
<dbReference type="InterPro" id="IPR010461">
    <property type="entry name" value="ComK"/>
</dbReference>
<dbReference type="EMBL" id="CP042593">
    <property type="protein sequence ID" value="QED50048.1"/>
    <property type="molecule type" value="Genomic_DNA"/>
</dbReference>
<protein>
    <submittedName>
        <fullName evidence="1">Transcriptional regulator</fullName>
    </submittedName>
</protein>
<dbReference type="OrthoDB" id="2417337at2"/>
<proteinExistence type="predicted"/>
<name>A0A5B8ZAV3_CYTDA</name>
<organism evidence="1 2">
    <name type="scientific">Cytobacillus dafuensis</name>
    <name type="common">Bacillus dafuensis</name>
    <dbReference type="NCBI Taxonomy" id="1742359"/>
    <lineage>
        <taxon>Bacteria</taxon>
        <taxon>Bacillati</taxon>
        <taxon>Bacillota</taxon>
        <taxon>Bacilli</taxon>
        <taxon>Bacillales</taxon>
        <taxon>Bacillaceae</taxon>
        <taxon>Cytobacillus</taxon>
    </lineage>
</organism>
<dbReference type="Proteomes" id="UP000321555">
    <property type="component" value="Chromosome"/>
</dbReference>
<dbReference type="PIRSF" id="PIRSF011560">
    <property type="entry name" value="ComK"/>
    <property type="match status" value="1"/>
</dbReference>
<dbReference type="STRING" id="1742359.GCA_001439625_03902"/>
<gene>
    <name evidence="1" type="ORF">FSZ17_07850</name>
</gene>
<dbReference type="KEGG" id="bda:FSZ17_07850"/>
<accession>A0A5B8ZAV3</accession>
<keyword evidence="2" id="KW-1185">Reference proteome</keyword>
<dbReference type="GO" id="GO:0030420">
    <property type="term" value="P:establishment of competence for transformation"/>
    <property type="evidence" value="ECO:0007669"/>
    <property type="project" value="InterPro"/>
</dbReference>
<dbReference type="Pfam" id="PF06338">
    <property type="entry name" value="ComK"/>
    <property type="match status" value="1"/>
</dbReference>
<evidence type="ECO:0000313" key="2">
    <source>
        <dbReference type="Proteomes" id="UP000321555"/>
    </source>
</evidence>
<evidence type="ECO:0000313" key="1">
    <source>
        <dbReference type="EMBL" id="QED50048.1"/>
    </source>
</evidence>
<sequence>MPMVPPLIEEYEINPNTMVIMPVTYGSKIYSQILEFEDELVSPFKPFEIIKKSCIFFGSSYEGRKEATKQLTGITHKAPITIDSTNFIYFFPTTSASNPQCIWISQEHVHFHRPADSANTNVVFKNKQSLTIPISYNSFNNQLLRTALLKTTLSSRIGESERKGWYFINGSRNINASERLGKYTARGIE</sequence>
<dbReference type="AlphaFoldDB" id="A0A5B8ZAV3"/>